<comment type="similarity">
    <text evidence="5">Belongs to the UPF0182 family.</text>
</comment>
<evidence type="ECO:0000256" key="6">
    <source>
        <dbReference type="SAM" id="MobiDB-lite"/>
    </source>
</evidence>
<dbReference type="Proteomes" id="UP000002941">
    <property type="component" value="Unassembled WGS sequence"/>
</dbReference>
<feature type="region of interest" description="Disordered" evidence="6">
    <location>
        <begin position="1025"/>
        <end position="1110"/>
    </location>
</feature>
<feature type="transmembrane region" description="Helical" evidence="5">
    <location>
        <begin position="329"/>
        <end position="349"/>
    </location>
</feature>
<dbReference type="InterPro" id="IPR005372">
    <property type="entry name" value="UPF0182"/>
</dbReference>
<feature type="compositionally biased region" description="Basic and acidic residues" evidence="6">
    <location>
        <begin position="1"/>
        <end position="17"/>
    </location>
</feature>
<evidence type="ECO:0000256" key="3">
    <source>
        <dbReference type="ARBA" id="ARBA00022989"/>
    </source>
</evidence>
<feature type="compositionally biased region" description="Low complexity" evidence="6">
    <location>
        <begin position="124"/>
        <end position="133"/>
    </location>
</feature>
<sequence>MSTRPDDESDDKPERSAPGDSSPSSREDRVRGGFFQSDDAGADGASDRSARKDPRKHSAGGASESGDSGEDGESSQRGFDPASFLFGAAAPFGSRRPDDSDDERSSGRKDSSGSGGPRRPSRPTPGAADGPRRPGPLAWTLGILAALAAVVIFLSRTWTEVLWFDQLGFARVVWTQWIAAGVMFVVGFLIMFGAVFAAITRAYRSREIGLPHDEATRNLEAYRTAVEPMRRALTWGVPGVVALLASAWELAPHWQEALLAIHSHSFGVTDPQFGLDISFYVFILPVLEIVVSFLTRVVVIAGIASVVVHYLYGGVSVARKPHFTRAARLHLTVFLALFSVLHGAGYWLGRYSSLYASNTKFDGAGYTDVHASIPAQAILAAISVAVAVLFVASARTSSWRLPVTGVTVMVISALIVGVAYPVVIQKFVVDPNAQREESEYIDRNIKATLSAYGLGDVDASAYNAKTTAEAGQLMDDAESTTSIRLLDPNLVSPAFKQRQQNKQYYSFDSQLNVDRYGVSGESRDTVIAVRELSQEGLENGQRTWINDHTVYTHGYGVVTAYGNTSSSDGSPAFWEGGIPSEGELGDYEPRIYFGKSTPSYSIVGGDDGGNPRELDYPDDSAPSGQINTTFSGSGGPNVSNPFNRLLYATKFGEMNILFSQEVRSGSQILYDRDPAKRVAKVAPWLTLDGNPYPAVIDDDDDPSTPKRVKWILDGYTTTNNYPYSQHESLEDSMSDATTGQASLLGAPKESNYVRNSVKAVVDAYDGSVKLYEWDEQDPLLDAWQSVFPGTVTPMSEMSTDLMAHMRYPEDLFKVQRTVMATYHVTDPEDFYSGGDFWKVPDDPTKEGDSPQAPYYLTLKMPDQDEASFSLSSVYIIGGNTDRNVLTGFLAVDSETASGEPGVRNPDYGKLRLLELPRSSNVSGPGQVQNNFNSDGNASQVLNLLSQQGSQVIKGNLLTLPVGGGLLYVQPVYVQSSSGTQYPLLRKVLVSFGDKIGFADTLKEALNQVFGGDSGATTGQEVVDGDSAAANDTSSSTDPSADSGTEPTADPSAAASASAQPPTASAQPSASASASGSASASIGDPQTDLDTALADAKSAMDDSNKAMQSGDWTAYGEAQTRLNNALNRAVEAQKKLGG</sequence>
<dbReference type="PANTHER" id="PTHR39344:SF1">
    <property type="entry name" value="UPF0182 PROTEIN SLL1060"/>
    <property type="match status" value="1"/>
</dbReference>
<dbReference type="eggNOG" id="COG1615">
    <property type="taxonomic scope" value="Bacteria"/>
</dbReference>
<dbReference type="AlphaFoldDB" id="J0NJG6"/>
<comment type="caution">
    <text evidence="7">The sequence shown here is derived from an EMBL/GenBank/DDBJ whole genome shotgun (WGS) entry which is preliminary data.</text>
</comment>
<feature type="compositionally biased region" description="Basic and acidic residues" evidence="6">
    <location>
        <begin position="95"/>
        <end position="111"/>
    </location>
</feature>
<evidence type="ECO:0000256" key="2">
    <source>
        <dbReference type="ARBA" id="ARBA00022692"/>
    </source>
</evidence>
<evidence type="ECO:0000256" key="1">
    <source>
        <dbReference type="ARBA" id="ARBA00022475"/>
    </source>
</evidence>
<evidence type="ECO:0000256" key="4">
    <source>
        <dbReference type="ARBA" id="ARBA00023136"/>
    </source>
</evidence>
<feature type="transmembrane region" description="Helical" evidence="5">
    <location>
        <begin position="279"/>
        <end position="308"/>
    </location>
</feature>
<comment type="subcellular location">
    <subcellularLocation>
        <location evidence="5">Cell membrane</location>
        <topology evidence="5">Multi-pass membrane protein</topology>
    </subcellularLocation>
</comment>
<feature type="transmembrane region" description="Helical" evidence="5">
    <location>
        <begin position="403"/>
        <end position="423"/>
    </location>
</feature>
<reference evidence="7 8" key="1">
    <citation type="submission" date="2012-05" db="EMBL/GenBank/DDBJ databases">
        <authorList>
            <person name="Harkins D.M."/>
            <person name="Madupu R."/>
            <person name="Durkin A.S."/>
            <person name="Torralba M."/>
            <person name="Methe B."/>
            <person name="Sutton G.G."/>
            <person name="Nelson K.E."/>
        </authorList>
    </citation>
    <scope>NUCLEOTIDE SEQUENCE [LARGE SCALE GENOMIC DNA]</scope>
    <source>
        <strain evidence="7 8">F0489</strain>
    </source>
</reference>
<dbReference type="GO" id="GO:0005886">
    <property type="term" value="C:plasma membrane"/>
    <property type="evidence" value="ECO:0007669"/>
    <property type="project" value="UniProtKB-SubCell"/>
</dbReference>
<feature type="compositionally biased region" description="Low complexity" evidence="6">
    <location>
        <begin position="1025"/>
        <end position="1080"/>
    </location>
</feature>
<gene>
    <name evidence="7" type="ORF">HMPREF1318_0834</name>
</gene>
<proteinExistence type="inferred from homology"/>
<feature type="transmembrane region" description="Helical" evidence="5">
    <location>
        <begin position="369"/>
        <end position="391"/>
    </location>
</feature>
<dbReference type="GO" id="GO:0005576">
    <property type="term" value="C:extracellular region"/>
    <property type="evidence" value="ECO:0007669"/>
    <property type="project" value="TreeGrafter"/>
</dbReference>
<dbReference type="Pfam" id="PF03699">
    <property type="entry name" value="UPF0182"/>
    <property type="match status" value="1"/>
</dbReference>
<keyword evidence="1 5" id="KW-1003">Cell membrane</keyword>
<keyword evidence="4 5" id="KW-0472">Membrane</keyword>
<evidence type="ECO:0000256" key="5">
    <source>
        <dbReference type="HAMAP-Rule" id="MF_01600"/>
    </source>
</evidence>
<organism evidence="7 8">
    <name type="scientific">Actinomyces massiliensis F0489</name>
    <dbReference type="NCBI Taxonomy" id="1125718"/>
    <lineage>
        <taxon>Bacteria</taxon>
        <taxon>Bacillati</taxon>
        <taxon>Actinomycetota</taxon>
        <taxon>Actinomycetes</taxon>
        <taxon>Actinomycetales</taxon>
        <taxon>Actinomycetaceae</taxon>
        <taxon>Actinomyces</taxon>
    </lineage>
</organism>
<feature type="transmembrane region" description="Helical" evidence="5">
    <location>
        <begin position="137"/>
        <end position="154"/>
    </location>
</feature>
<dbReference type="PATRIC" id="fig|1125718.3.peg.390"/>
<dbReference type="PANTHER" id="PTHR39344">
    <property type="entry name" value="UPF0182 PROTEIN SLL1060"/>
    <property type="match status" value="1"/>
</dbReference>
<accession>J0NJG6</accession>
<name>J0NJG6_9ACTO</name>
<keyword evidence="3 5" id="KW-1133">Transmembrane helix</keyword>
<evidence type="ECO:0000313" key="8">
    <source>
        <dbReference type="Proteomes" id="UP000002941"/>
    </source>
</evidence>
<evidence type="ECO:0000313" key="7">
    <source>
        <dbReference type="EMBL" id="EJF47244.1"/>
    </source>
</evidence>
<keyword evidence="2 5" id="KW-0812">Transmembrane</keyword>
<dbReference type="RefSeq" id="WP_008729796.1">
    <property type="nucleotide sequence ID" value="NZ_AKFT01000023.1"/>
</dbReference>
<feature type="transmembrane region" description="Helical" evidence="5">
    <location>
        <begin position="174"/>
        <end position="199"/>
    </location>
</feature>
<protein>
    <recommendedName>
        <fullName evidence="5">UPF0182 protein HMPREF1318_0834</fullName>
    </recommendedName>
</protein>
<dbReference type="OrthoDB" id="9763654at2"/>
<dbReference type="HAMAP" id="MF_01600">
    <property type="entry name" value="UPF0182"/>
    <property type="match status" value="1"/>
</dbReference>
<feature type="transmembrane region" description="Helical" evidence="5">
    <location>
        <begin position="232"/>
        <end position="251"/>
    </location>
</feature>
<keyword evidence="8" id="KW-1185">Reference proteome</keyword>
<dbReference type="EMBL" id="AKFT01000023">
    <property type="protein sequence ID" value="EJF47244.1"/>
    <property type="molecule type" value="Genomic_DNA"/>
</dbReference>
<feature type="region of interest" description="Disordered" evidence="6">
    <location>
        <begin position="1"/>
        <end position="133"/>
    </location>
</feature>